<keyword evidence="7" id="KW-1185">Reference proteome</keyword>
<keyword evidence="1" id="KW-0805">Transcription regulation</keyword>
<dbReference type="Pfam" id="PF09339">
    <property type="entry name" value="HTH_IclR"/>
    <property type="match status" value="1"/>
</dbReference>
<dbReference type="SUPFAM" id="SSF46785">
    <property type="entry name" value="Winged helix' DNA-binding domain"/>
    <property type="match status" value="1"/>
</dbReference>
<dbReference type="InterPro" id="IPR011991">
    <property type="entry name" value="ArsR-like_HTH"/>
</dbReference>
<dbReference type="SUPFAM" id="SSF55781">
    <property type="entry name" value="GAF domain-like"/>
    <property type="match status" value="1"/>
</dbReference>
<evidence type="ECO:0000256" key="2">
    <source>
        <dbReference type="ARBA" id="ARBA00023125"/>
    </source>
</evidence>
<keyword evidence="3" id="KW-0804">Transcription</keyword>
<proteinExistence type="predicted"/>
<dbReference type="PROSITE" id="PS51077">
    <property type="entry name" value="HTH_ICLR"/>
    <property type="match status" value="1"/>
</dbReference>
<dbReference type="EMBL" id="JBHSXX010000001">
    <property type="protein sequence ID" value="MFC6867065.1"/>
    <property type="molecule type" value="Genomic_DNA"/>
</dbReference>
<protein>
    <submittedName>
        <fullName evidence="6">IclR family transcriptional regulator</fullName>
    </submittedName>
</protein>
<organism evidence="6 7">
    <name type="scientific">Haloechinothrix salitolerans</name>
    <dbReference type="NCBI Taxonomy" id="926830"/>
    <lineage>
        <taxon>Bacteria</taxon>
        <taxon>Bacillati</taxon>
        <taxon>Actinomycetota</taxon>
        <taxon>Actinomycetes</taxon>
        <taxon>Pseudonocardiales</taxon>
        <taxon>Pseudonocardiaceae</taxon>
        <taxon>Haloechinothrix</taxon>
    </lineage>
</organism>
<dbReference type="InterPro" id="IPR036390">
    <property type="entry name" value="WH_DNA-bd_sf"/>
</dbReference>
<evidence type="ECO:0000256" key="1">
    <source>
        <dbReference type="ARBA" id="ARBA00023015"/>
    </source>
</evidence>
<evidence type="ECO:0000259" key="4">
    <source>
        <dbReference type="PROSITE" id="PS51077"/>
    </source>
</evidence>
<dbReference type="InterPro" id="IPR014757">
    <property type="entry name" value="Tscrpt_reg_IclR_C"/>
</dbReference>
<dbReference type="PROSITE" id="PS51078">
    <property type="entry name" value="ICLR_ED"/>
    <property type="match status" value="1"/>
</dbReference>
<dbReference type="PANTHER" id="PTHR30136">
    <property type="entry name" value="HELIX-TURN-HELIX TRANSCRIPTIONAL REGULATOR, ICLR FAMILY"/>
    <property type="match status" value="1"/>
</dbReference>
<evidence type="ECO:0000259" key="5">
    <source>
        <dbReference type="PROSITE" id="PS51078"/>
    </source>
</evidence>
<feature type="domain" description="IclR-ED" evidence="5">
    <location>
        <begin position="78"/>
        <end position="255"/>
    </location>
</feature>
<dbReference type="RefSeq" id="WP_345394457.1">
    <property type="nucleotide sequence ID" value="NZ_BAABLA010000022.1"/>
</dbReference>
<dbReference type="Gene3D" id="1.10.10.10">
    <property type="entry name" value="Winged helix-like DNA-binding domain superfamily/Winged helix DNA-binding domain"/>
    <property type="match status" value="1"/>
</dbReference>
<evidence type="ECO:0000313" key="7">
    <source>
        <dbReference type="Proteomes" id="UP001596337"/>
    </source>
</evidence>
<reference evidence="7" key="1">
    <citation type="journal article" date="2019" name="Int. J. Syst. Evol. Microbiol.">
        <title>The Global Catalogue of Microorganisms (GCM) 10K type strain sequencing project: providing services to taxonomists for standard genome sequencing and annotation.</title>
        <authorList>
            <consortium name="The Broad Institute Genomics Platform"/>
            <consortium name="The Broad Institute Genome Sequencing Center for Infectious Disease"/>
            <person name="Wu L."/>
            <person name="Ma J."/>
        </authorList>
    </citation>
    <scope>NUCLEOTIDE SEQUENCE [LARGE SCALE GENOMIC DNA]</scope>
    <source>
        <strain evidence="7">KCTC 32255</strain>
    </source>
</reference>
<dbReference type="InterPro" id="IPR029016">
    <property type="entry name" value="GAF-like_dom_sf"/>
</dbReference>
<dbReference type="Gene3D" id="3.30.450.40">
    <property type="match status" value="1"/>
</dbReference>
<feature type="domain" description="HTH iclR-type" evidence="4">
    <location>
        <begin position="17"/>
        <end position="77"/>
    </location>
</feature>
<keyword evidence="2" id="KW-0238">DNA-binding</keyword>
<sequence>MLSADANPREPGADETPSILSKAFDLLRAFNPNERVMTLSELSRASGLPKSTVHRLLARLVELGAVEHHRSGYKIGLGLLQLGSSTPAGYMRDLAMPYLTKLHQWSGQPVHMAVLRQYDVVYLERLTVSDAPASIAAVGARLPANCTAIGKALLAHENLDDLRDFLPSPLPAMTPKSITEIDALIEQLRNVRAEGVARESEESQLGLACMAAPICMHGFAVGAISVAVHPSLPPPPNLTGALRTTAAKIVRELEMGLARGREHWFPREL</sequence>
<dbReference type="PANTHER" id="PTHR30136:SF24">
    <property type="entry name" value="HTH-TYPE TRANSCRIPTIONAL REPRESSOR ALLR"/>
    <property type="match status" value="1"/>
</dbReference>
<comment type="caution">
    <text evidence="6">The sequence shown here is derived from an EMBL/GenBank/DDBJ whole genome shotgun (WGS) entry which is preliminary data.</text>
</comment>
<dbReference type="InterPro" id="IPR005471">
    <property type="entry name" value="Tscrpt_reg_IclR_N"/>
</dbReference>
<evidence type="ECO:0000313" key="6">
    <source>
        <dbReference type="EMBL" id="MFC6867065.1"/>
    </source>
</evidence>
<name>A0ABW2BXK1_9PSEU</name>
<dbReference type="InterPro" id="IPR050707">
    <property type="entry name" value="HTH_MetabolicPath_Reg"/>
</dbReference>
<dbReference type="CDD" id="cd00090">
    <property type="entry name" value="HTH_ARSR"/>
    <property type="match status" value="1"/>
</dbReference>
<accession>A0ABW2BXK1</accession>
<dbReference type="SMART" id="SM00346">
    <property type="entry name" value="HTH_ICLR"/>
    <property type="match status" value="1"/>
</dbReference>
<evidence type="ECO:0000256" key="3">
    <source>
        <dbReference type="ARBA" id="ARBA00023163"/>
    </source>
</evidence>
<gene>
    <name evidence="6" type="ORF">ACFQGD_07890</name>
</gene>
<dbReference type="Proteomes" id="UP001596337">
    <property type="component" value="Unassembled WGS sequence"/>
</dbReference>
<dbReference type="Pfam" id="PF01614">
    <property type="entry name" value="IclR_C"/>
    <property type="match status" value="1"/>
</dbReference>
<dbReference type="InterPro" id="IPR036388">
    <property type="entry name" value="WH-like_DNA-bd_sf"/>
</dbReference>